<evidence type="ECO:0000313" key="4">
    <source>
        <dbReference type="RefSeq" id="XP_030069301.1"/>
    </source>
</evidence>
<dbReference type="PANTHER" id="PTHR16125:SF4">
    <property type="entry name" value="TRANSMEMBRANE PROTEIN 74B"/>
    <property type="match status" value="1"/>
</dbReference>
<feature type="transmembrane region" description="Helical" evidence="2">
    <location>
        <begin position="229"/>
        <end position="252"/>
    </location>
</feature>
<dbReference type="PANTHER" id="PTHR16125">
    <property type="entry name" value="TRANSMEMBRANE PROTEIN 74"/>
    <property type="match status" value="1"/>
</dbReference>
<sequence>MTSVPGGAVHNPSSSPVVTAVPQRLSPWVLVAGRIYGCQDRKQEQTWLRRNMNHKQTRQLAQEGRSGPDSYPVTDDEQESCQPMASSYALQLGQLRNASCAAPENEDSSSAPCVGIENVSFQEEEQETSFTASQDTVPSQPVDAESRTRREDFSPRSENGCGTESSNHSVDYGFIAALILLVSGILLVVIAYTIPREARGINLDMLTAREMEKLEMYYARLGSHLDRCIIAGLGLLTLGGMLLSLLLMVSICKGELYRRRTFMVSRGRRKTYGSTNLKMRQMNGGGQALVESEVIQMVDTATHSS</sequence>
<reference evidence="4" key="1">
    <citation type="submission" date="2025-08" db="UniProtKB">
        <authorList>
            <consortium name="RefSeq"/>
        </authorList>
    </citation>
    <scope>IDENTIFICATION</scope>
</reference>
<dbReference type="InParanoid" id="A0A6P7YXP0"/>
<dbReference type="AlphaFoldDB" id="A0A6P7YXP0"/>
<dbReference type="OrthoDB" id="6096234at2759"/>
<dbReference type="FunCoup" id="A0A6P7YXP0">
    <property type="interactions" value="13"/>
</dbReference>
<keyword evidence="2" id="KW-0472">Membrane</keyword>
<dbReference type="Proteomes" id="UP000515156">
    <property type="component" value="Chromosome 8"/>
</dbReference>
<gene>
    <name evidence="4" type="primary">TMEM74B</name>
</gene>
<evidence type="ECO:0000313" key="3">
    <source>
        <dbReference type="Proteomes" id="UP000515156"/>
    </source>
</evidence>
<proteinExistence type="predicted"/>
<keyword evidence="2" id="KW-1133">Transmembrane helix</keyword>
<protein>
    <submittedName>
        <fullName evidence="4">Transmembrane protein 74B</fullName>
    </submittedName>
</protein>
<feature type="transmembrane region" description="Helical" evidence="2">
    <location>
        <begin position="172"/>
        <end position="194"/>
    </location>
</feature>
<accession>A0A6P7YXP0</accession>
<feature type="compositionally biased region" description="Polar residues" evidence="1">
    <location>
        <begin position="128"/>
        <end position="139"/>
    </location>
</feature>
<feature type="compositionally biased region" description="Polar residues" evidence="1">
    <location>
        <begin position="156"/>
        <end position="165"/>
    </location>
</feature>
<dbReference type="RefSeq" id="XP_030069301.1">
    <property type="nucleotide sequence ID" value="XM_030213441.1"/>
</dbReference>
<dbReference type="GeneID" id="115476869"/>
<keyword evidence="2 4" id="KW-0812">Transmembrane</keyword>
<feature type="compositionally biased region" description="Basic and acidic residues" evidence="1">
    <location>
        <begin position="144"/>
        <end position="155"/>
    </location>
</feature>
<dbReference type="InterPro" id="IPR029695">
    <property type="entry name" value="TMEM74-like"/>
</dbReference>
<dbReference type="CTD" id="55321"/>
<feature type="region of interest" description="Disordered" evidence="1">
    <location>
        <begin position="124"/>
        <end position="165"/>
    </location>
</feature>
<evidence type="ECO:0000256" key="2">
    <source>
        <dbReference type="SAM" id="Phobius"/>
    </source>
</evidence>
<feature type="region of interest" description="Disordered" evidence="1">
    <location>
        <begin position="55"/>
        <end position="83"/>
    </location>
</feature>
<dbReference type="KEGG" id="muo:115476869"/>
<keyword evidence="3" id="KW-1185">Reference proteome</keyword>
<dbReference type="Pfam" id="PF14927">
    <property type="entry name" value="Neurensin"/>
    <property type="match status" value="1"/>
</dbReference>
<name>A0A6P7YXP0_9AMPH</name>
<evidence type="ECO:0000256" key="1">
    <source>
        <dbReference type="SAM" id="MobiDB-lite"/>
    </source>
</evidence>
<organism evidence="3 4">
    <name type="scientific">Microcaecilia unicolor</name>
    <dbReference type="NCBI Taxonomy" id="1415580"/>
    <lineage>
        <taxon>Eukaryota</taxon>
        <taxon>Metazoa</taxon>
        <taxon>Chordata</taxon>
        <taxon>Craniata</taxon>
        <taxon>Vertebrata</taxon>
        <taxon>Euteleostomi</taxon>
        <taxon>Amphibia</taxon>
        <taxon>Gymnophiona</taxon>
        <taxon>Siphonopidae</taxon>
        <taxon>Microcaecilia</taxon>
    </lineage>
</organism>